<evidence type="ECO:0000256" key="3">
    <source>
        <dbReference type="ARBA" id="ARBA00022475"/>
    </source>
</evidence>
<proteinExistence type="inferred from homology"/>
<keyword evidence="9" id="KW-1185">Reference proteome</keyword>
<keyword evidence="3" id="KW-1003">Cell membrane</keyword>
<keyword evidence="8" id="KW-0969">Cilium</keyword>
<dbReference type="STRING" id="1206085.SAMN05443575_1889"/>
<gene>
    <name evidence="8" type="ORF">SAMN05443575_1889</name>
</gene>
<sequence>MTDTDVVHLAMQVLLVAGKLAAPVLVTSLVIGFTVSLFQSATQIQEFTLAFVPKAVGCGVALLVSGHWMLTTMVTFTTELFHGIPAMLANG</sequence>
<dbReference type="AlphaFoldDB" id="A0A1M5IGL0"/>
<dbReference type="PANTHER" id="PTHR34040">
    <property type="entry name" value="FLAGELLAR BIOSYNTHETIC PROTEIN FLIQ"/>
    <property type="match status" value="1"/>
</dbReference>
<protein>
    <submittedName>
        <fullName evidence="8">Flagellar biosynthetic protein FliQ</fullName>
    </submittedName>
</protein>
<evidence type="ECO:0000256" key="4">
    <source>
        <dbReference type="ARBA" id="ARBA00022692"/>
    </source>
</evidence>
<feature type="transmembrane region" description="Helical" evidence="7">
    <location>
        <begin position="20"/>
        <end position="38"/>
    </location>
</feature>
<comment type="similarity">
    <text evidence="2">Belongs to the FliQ/MopD/SpaQ family.</text>
</comment>
<dbReference type="Proteomes" id="UP000186132">
    <property type="component" value="Unassembled WGS sequence"/>
</dbReference>
<dbReference type="OrthoDB" id="9806440at2"/>
<evidence type="ECO:0000313" key="9">
    <source>
        <dbReference type="Proteomes" id="UP000186132"/>
    </source>
</evidence>
<dbReference type="InterPro" id="IPR002191">
    <property type="entry name" value="Bac_export_3"/>
</dbReference>
<evidence type="ECO:0000256" key="6">
    <source>
        <dbReference type="ARBA" id="ARBA00023136"/>
    </source>
</evidence>
<comment type="subcellular location">
    <subcellularLocation>
        <location evidence="1">Cell membrane</location>
        <topology evidence="1">Multi-pass membrane protein</topology>
    </subcellularLocation>
</comment>
<dbReference type="EMBL" id="FQVU01000002">
    <property type="protein sequence ID" value="SHG27514.1"/>
    <property type="molecule type" value="Genomic_DNA"/>
</dbReference>
<organism evidence="8 9">
    <name type="scientific">Jatrophihabitans endophyticus</name>
    <dbReference type="NCBI Taxonomy" id="1206085"/>
    <lineage>
        <taxon>Bacteria</taxon>
        <taxon>Bacillati</taxon>
        <taxon>Actinomycetota</taxon>
        <taxon>Actinomycetes</taxon>
        <taxon>Jatrophihabitantales</taxon>
        <taxon>Jatrophihabitantaceae</taxon>
        <taxon>Jatrophihabitans</taxon>
    </lineage>
</organism>
<keyword evidence="8" id="KW-0966">Cell projection</keyword>
<evidence type="ECO:0000256" key="2">
    <source>
        <dbReference type="ARBA" id="ARBA00006156"/>
    </source>
</evidence>
<dbReference type="GO" id="GO:0005886">
    <property type="term" value="C:plasma membrane"/>
    <property type="evidence" value="ECO:0007669"/>
    <property type="project" value="UniProtKB-SubCell"/>
</dbReference>
<keyword evidence="4 7" id="KW-0812">Transmembrane</keyword>
<reference evidence="8 9" key="1">
    <citation type="submission" date="2016-11" db="EMBL/GenBank/DDBJ databases">
        <authorList>
            <person name="Jaros S."/>
            <person name="Januszkiewicz K."/>
            <person name="Wedrychowicz H."/>
        </authorList>
    </citation>
    <scope>NUCLEOTIDE SEQUENCE [LARGE SCALE GENOMIC DNA]</scope>
    <source>
        <strain evidence="8 9">DSM 45627</strain>
    </source>
</reference>
<feature type="transmembrane region" description="Helical" evidence="7">
    <location>
        <begin position="50"/>
        <end position="70"/>
    </location>
</feature>
<keyword evidence="8" id="KW-0282">Flagellum</keyword>
<accession>A0A1M5IGL0</accession>
<dbReference type="PIRSF" id="PIRSF004669">
    <property type="entry name" value="FliQ"/>
    <property type="match status" value="1"/>
</dbReference>
<evidence type="ECO:0000256" key="5">
    <source>
        <dbReference type="ARBA" id="ARBA00022989"/>
    </source>
</evidence>
<dbReference type="PANTHER" id="PTHR34040:SF2">
    <property type="entry name" value="FLAGELLAR BIOSYNTHETIC PROTEIN FLIQ"/>
    <property type="match status" value="1"/>
</dbReference>
<keyword evidence="6 7" id="KW-0472">Membrane</keyword>
<keyword evidence="5 7" id="KW-1133">Transmembrane helix</keyword>
<evidence type="ECO:0000256" key="7">
    <source>
        <dbReference type="SAM" id="Phobius"/>
    </source>
</evidence>
<dbReference type="RefSeq" id="WP_073388960.1">
    <property type="nucleotide sequence ID" value="NZ_FQVU01000002.1"/>
</dbReference>
<dbReference type="GO" id="GO:0009306">
    <property type="term" value="P:protein secretion"/>
    <property type="evidence" value="ECO:0007669"/>
    <property type="project" value="InterPro"/>
</dbReference>
<dbReference type="PRINTS" id="PR00952">
    <property type="entry name" value="TYPE3IMQPROT"/>
</dbReference>
<dbReference type="Pfam" id="PF01313">
    <property type="entry name" value="Bac_export_3"/>
    <property type="match status" value="1"/>
</dbReference>
<evidence type="ECO:0000256" key="1">
    <source>
        <dbReference type="ARBA" id="ARBA00004651"/>
    </source>
</evidence>
<evidence type="ECO:0000313" key="8">
    <source>
        <dbReference type="EMBL" id="SHG27514.1"/>
    </source>
</evidence>
<name>A0A1M5IGL0_9ACTN</name>